<accession>Q5C4V8</accession>
<sequence>EHKKRRCMGKRNLMFIEKICHVTKGTSLSHYHNRLLYEFSKIRDCRVLEEPPCCRTVCLRCFRSHNITDKTIRIRKRTARHRCSSRIDQIFTCKLCGGKELSRGFVPTEYKCHVNKPNNSQETPVKGTEKKIKLLNLRFSLC</sequence>
<dbReference type="EMBL" id="AY809427">
    <property type="protein sequence ID" value="AAX25316.2"/>
    <property type="molecule type" value="mRNA"/>
</dbReference>
<protein>
    <submittedName>
        <fullName evidence="1">SJCHGC03702 protein</fullName>
    </submittedName>
</protein>
<feature type="non-terminal residue" evidence="1">
    <location>
        <position position="1"/>
    </location>
</feature>
<evidence type="ECO:0000313" key="1">
    <source>
        <dbReference type="EMBL" id="AAX25316.2"/>
    </source>
</evidence>
<organism evidence="1">
    <name type="scientific">Schistosoma japonicum</name>
    <name type="common">Blood fluke</name>
    <dbReference type="NCBI Taxonomy" id="6182"/>
    <lineage>
        <taxon>Eukaryota</taxon>
        <taxon>Metazoa</taxon>
        <taxon>Spiralia</taxon>
        <taxon>Lophotrochozoa</taxon>
        <taxon>Platyhelminthes</taxon>
        <taxon>Trematoda</taxon>
        <taxon>Digenea</taxon>
        <taxon>Strigeidida</taxon>
        <taxon>Schistosomatoidea</taxon>
        <taxon>Schistosomatidae</taxon>
        <taxon>Schistosoma</taxon>
    </lineage>
</organism>
<proteinExistence type="evidence at transcript level"/>
<name>Q5C4V8_SCHJA</name>
<dbReference type="AlphaFoldDB" id="Q5C4V8"/>
<reference evidence="1" key="1">
    <citation type="journal article" date="2006" name="PLoS Pathog.">
        <title>New perspectives on host-parasite interplay by comparative transcriptomic and proteomic analyses of Schistosoma japonicum.</title>
        <authorList>
            <person name="Liu F."/>
            <person name="Lu J."/>
            <person name="Hu W."/>
            <person name="Wang S.Y."/>
            <person name="Cui S.J."/>
            <person name="Chi M."/>
            <person name="Yan Q."/>
            <person name="Wang X.R."/>
            <person name="Song H.D."/>
            <person name="Xu X.N."/>
            <person name="Wang J.J."/>
            <person name="Zhang X.L."/>
            <person name="Zhang X."/>
            <person name="Wang Z.Q."/>
            <person name="Xue C.L."/>
            <person name="Brindley P.J."/>
            <person name="McManus D.P."/>
            <person name="Yang P.Y."/>
            <person name="Feng Z."/>
            <person name="Chen Z."/>
            <person name="Han Z.G."/>
        </authorList>
    </citation>
    <scope>NUCLEOTIDE SEQUENCE</scope>
</reference>